<dbReference type="GeneID" id="7827447"/>
<dbReference type="Gene3D" id="3.90.70.10">
    <property type="entry name" value="Cysteine proteinases"/>
    <property type="match status" value="1"/>
</dbReference>
<feature type="compositionally biased region" description="Polar residues" evidence="8">
    <location>
        <begin position="1092"/>
        <end position="1104"/>
    </location>
</feature>
<gene>
    <name evidence="10" type="ORF">TTHERM_00757780</name>
</gene>
<dbReference type="InterPro" id="IPR001394">
    <property type="entry name" value="Peptidase_C19_UCH"/>
</dbReference>
<feature type="compositionally biased region" description="Low complexity" evidence="8">
    <location>
        <begin position="714"/>
        <end position="731"/>
    </location>
</feature>
<dbReference type="InterPro" id="IPR028889">
    <property type="entry name" value="USP"/>
</dbReference>
<evidence type="ECO:0000313" key="10">
    <source>
        <dbReference type="EMBL" id="EAR96715.2"/>
    </source>
</evidence>
<dbReference type="HOGENOM" id="CLU_274242_0_0_1"/>
<feature type="compositionally biased region" description="Low complexity" evidence="8">
    <location>
        <begin position="609"/>
        <end position="626"/>
    </location>
</feature>
<feature type="compositionally biased region" description="Basic and acidic residues" evidence="8">
    <location>
        <begin position="654"/>
        <end position="672"/>
    </location>
</feature>
<dbReference type="EC" id="3.4.19.12" evidence="3"/>
<accession>Q23JM8</accession>
<dbReference type="PANTHER" id="PTHR21646:SF24">
    <property type="entry name" value="UBIQUITIN CARBOXYL-TERMINAL HYDROLASE"/>
    <property type="match status" value="1"/>
</dbReference>
<feature type="compositionally biased region" description="Low complexity" evidence="8">
    <location>
        <begin position="1030"/>
        <end position="1044"/>
    </location>
</feature>
<dbReference type="EMBL" id="GG662685">
    <property type="protein sequence ID" value="EAR96715.2"/>
    <property type="molecule type" value="Genomic_DNA"/>
</dbReference>
<evidence type="ECO:0000256" key="4">
    <source>
        <dbReference type="ARBA" id="ARBA00022670"/>
    </source>
</evidence>
<dbReference type="SUPFAM" id="SSF54001">
    <property type="entry name" value="Cysteine proteinases"/>
    <property type="match status" value="1"/>
</dbReference>
<dbReference type="Proteomes" id="UP000009168">
    <property type="component" value="Unassembled WGS sequence"/>
</dbReference>
<feature type="region of interest" description="Disordered" evidence="8">
    <location>
        <begin position="510"/>
        <end position="530"/>
    </location>
</feature>
<keyword evidence="6 10" id="KW-0378">Hydrolase</keyword>
<evidence type="ECO:0000256" key="8">
    <source>
        <dbReference type="SAM" id="MobiDB-lite"/>
    </source>
</evidence>
<dbReference type="InterPro" id="IPR050185">
    <property type="entry name" value="Ub_carboxyl-term_hydrolase"/>
</dbReference>
<dbReference type="STRING" id="312017.Q23JM8"/>
<dbReference type="PROSITE" id="PS00973">
    <property type="entry name" value="USP_2"/>
    <property type="match status" value="1"/>
</dbReference>
<evidence type="ECO:0000256" key="2">
    <source>
        <dbReference type="ARBA" id="ARBA00009085"/>
    </source>
</evidence>
<dbReference type="Pfam" id="PF00443">
    <property type="entry name" value="UCH"/>
    <property type="match status" value="1"/>
</dbReference>
<evidence type="ECO:0000259" key="9">
    <source>
        <dbReference type="PROSITE" id="PS50235"/>
    </source>
</evidence>
<keyword evidence="11" id="KW-1185">Reference proteome</keyword>
<evidence type="ECO:0000313" key="11">
    <source>
        <dbReference type="Proteomes" id="UP000009168"/>
    </source>
</evidence>
<dbReference type="eggNOG" id="KOG1868">
    <property type="taxonomic scope" value="Eukaryota"/>
</dbReference>
<dbReference type="PANTHER" id="PTHR21646">
    <property type="entry name" value="UBIQUITIN CARBOXYL-TERMINAL HYDROLASE"/>
    <property type="match status" value="1"/>
</dbReference>
<feature type="compositionally biased region" description="Low complexity" evidence="8">
    <location>
        <begin position="1052"/>
        <end position="1091"/>
    </location>
</feature>
<dbReference type="GO" id="GO:0016579">
    <property type="term" value="P:protein deubiquitination"/>
    <property type="evidence" value="ECO:0007669"/>
    <property type="project" value="InterPro"/>
</dbReference>
<dbReference type="GO" id="GO:0004843">
    <property type="term" value="F:cysteine-type deubiquitinase activity"/>
    <property type="evidence" value="ECO:0007669"/>
    <property type="project" value="UniProtKB-EC"/>
</dbReference>
<reference evidence="11" key="1">
    <citation type="journal article" date="2006" name="PLoS Biol.">
        <title>Macronuclear genome sequence of the ciliate Tetrahymena thermophila, a model eukaryote.</title>
        <authorList>
            <person name="Eisen J.A."/>
            <person name="Coyne R.S."/>
            <person name="Wu M."/>
            <person name="Wu D."/>
            <person name="Thiagarajan M."/>
            <person name="Wortman J.R."/>
            <person name="Badger J.H."/>
            <person name="Ren Q."/>
            <person name="Amedeo P."/>
            <person name="Jones K.M."/>
            <person name="Tallon L.J."/>
            <person name="Delcher A.L."/>
            <person name="Salzberg S.L."/>
            <person name="Silva J.C."/>
            <person name="Haas B.J."/>
            <person name="Majoros W.H."/>
            <person name="Farzad M."/>
            <person name="Carlton J.M."/>
            <person name="Smith R.K. Jr."/>
            <person name="Garg J."/>
            <person name="Pearlman R.E."/>
            <person name="Karrer K.M."/>
            <person name="Sun L."/>
            <person name="Manning G."/>
            <person name="Elde N.C."/>
            <person name="Turkewitz A.P."/>
            <person name="Asai D.J."/>
            <person name="Wilkes D.E."/>
            <person name="Wang Y."/>
            <person name="Cai H."/>
            <person name="Collins K."/>
            <person name="Stewart B.A."/>
            <person name="Lee S.R."/>
            <person name="Wilamowska K."/>
            <person name="Weinberg Z."/>
            <person name="Ruzzo W.L."/>
            <person name="Wloga D."/>
            <person name="Gaertig J."/>
            <person name="Frankel J."/>
            <person name="Tsao C.-C."/>
            <person name="Gorovsky M.A."/>
            <person name="Keeling P.J."/>
            <person name="Waller R.F."/>
            <person name="Patron N.J."/>
            <person name="Cherry J.M."/>
            <person name="Stover N.A."/>
            <person name="Krieger C.J."/>
            <person name="del Toro C."/>
            <person name="Ryder H.F."/>
            <person name="Williamson S.C."/>
            <person name="Barbeau R.A."/>
            <person name="Hamilton E.P."/>
            <person name="Orias E."/>
        </authorList>
    </citation>
    <scope>NUCLEOTIDE SEQUENCE [LARGE SCALE GENOMIC DNA]</scope>
    <source>
        <strain evidence="11">SB210</strain>
    </source>
</reference>
<dbReference type="InterPro" id="IPR018200">
    <property type="entry name" value="USP_CS"/>
</dbReference>
<dbReference type="AlphaFoldDB" id="Q23JM8"/>
<organism evidence="10 11">
    <name type="scientific">Tetrahymena thermophila (strain SB210)</name>
    <dbReference type="NCBI Taxonomy" id="312017"/>
    <lineage>
        <taxon>Eukaryota</taxon>
        <taxon>Sar</taxon>
        <taxon>Alveolata</taxon>
        <taxon>Ciliophora</taxon>
        <taxon>Intramacronucleata</taxon>
        <taxon>Oligohymenophorea</taxon>
        <taxon>Hymenostomatida</taxon>
        <taxon>Tetrahymenina</taxon>
        <taxon>Tetrahymenidae</taxon>
        <taxon>Tetrahymena</taxon>
    </lineage>
</organism>
<dbReference type="GO" id="GO:0006508">
    <property type="term" value="P:proteolysis"/>
    <property type="evidence" value="ECO:0007669"/>
    <property type="project" value="UniProtKB-KW"/>
</dbReference>
<dbReference type="RefSeq" id="XP_001016960.2">
    <property type="nucleotide sequence ID" value="XM_001016960.2"/>
</dbReference>
<evidence type="ECO:0000256" key="3">
    <source>
        <dbReference type="ARBA" id="ARBA00012759"/>
    </source>
</evidence>
<feature type="region of interest" description="Disordered" evidence="8">
    <location>
        <begin position="597"/>
        <end position="675"/>
    </location>
</feature>
<comment type="similarity">
    <text evidence="2">Belongs to the peptidase C19 family.</text>
</comment>
<evidence type="ECO:0000256" key="1">
    <source>
        <dbReference type="ARBA" id="ARBA00000707"/>
    </source>
</evidence>
<dbReference type="InterPro" id="IPR038765">
    <property type="entry name" value="Papain-like_cys_pep_sf"/>
</dbReference>
<keyword evidence="7" id="KW-0788">Thiol protease</keyword>
<protein>
    <recommendedName>
        <fullName evidence="3">ubiquitinyl hydrolase 1</fullName>
        <ecNumber evidence="3">3.4.19.12</ecNumber>
    </recommendedName>
</protein>
<comment type="catalytic activity">
    <reaction evidence="1">
        <text>Thiol-dependent hydrolysis of ester, thioester, amide, peptide and isopeptide bonds formed by the C-terminal Gly of ubiquitin (a 76-residue protein attached to proteins as an intracellular targeting signal).</text>
        <dbReference type="EC" id="3.4.19.12"/>
    </reaction>
</comment>
<dbReference type="KEGG" id="tet:TTHERM_00757780"/>
<feature type="region of interest" description="Disordered" evidence="8">
    <location>
        <begin position="688"/>
        <end position="731"/>
    </location>
</feature>
<proteinExistence type="inferred from homology"/>
<evidence type="ECO:0000256" key="5">
    <source>
        <dbReference type="ARBA" id="ARBA00022786"/>
    </source>
</evidence>
<name>Q23JM8_TETTS</name>
<sequence>MGICGIKIFATEDLRKSSLRKNSNKQFVENVKSPLKRENKLNIDYCQIPNDIHQSKQRYNELTDQDPLGLVGISNLGNTCFINSALQCLLNVQPLMDYFLSDLHNQEVNTNNPLGSKGKVTYAFADLVNMIWCQNNKYIVPKVFLNTIQQFSAIFGDGSQQDSQEFLIFLLDLLHEDLNRVKKKPAIEDKDYQSDQYETYAAESWKNYLLRNKSIVVDLFQGQLKSTLKCLVCETVSHKFDTFMYLSVPIPQQDKNQSKGIISIEDCIEEFTKEEKLDKSEWWLCTSCKKRTPSTKKIDLWKTPNILIIHLKRFSFTKENRGKINKFIDFKITQFDLSQKVSGKEKMRPIYDLFSVCNHSGNLGGGHYTAYAKNRDTQDWYLFDDSKVYYVKNPYKEIISQKAYVLFYSKTSVDKFQRQTISRPEFWPHFINNSNSIINQNSLNDGTQNQKKSVSALSIQKQDSRVNQQNILSQNNISSVKSTPQQSNGKQFQNQISLFDDENRQQNLEKSNQMTSRKQNNNNGNMTPIYEQKPNEFQENLDRSPIIKGNKQGDSFMNDSDFMPSVIAYNYTKQNFNGQRPEKLELIKKDQNLNSFSIKPYPLNEDEYNNQNEQSQQTNQNEMQSQRSFDQNENKNFKFKVKRISVNKRQNNSDSKDKLIDQDKSLAQKDRLPPLIQFRNNHEFEENSSFLNQESQTNQSNQIEDDKKRPSFQNNTNNNHDSTFNNSYNNTNNNTNINYINNIRYQQNRENSPNLSFYHNSSMGEIPSLGSKQYKTKNSQHTATYKGGNDQHLNEYNQTFEVNQKMRNGKQNHINDYQDIFAKPNQNGNYLNSNLPRIIQDEYNDQIKQNGTTLNTQISIHERQSLNGQKLERFSDRKSRNNLRNNEINYLVYENRQGSQSNFMDIYLEKNQDQQNQLMNNPQINRQQIQTETQRHLSYDQAGRRNKYNTYTPEKHKYFAQNESKEAKANTSVAVQMLIDKKLTYKPPLNNNRINSNENSSNQLIITDSSSKNKIGNQSQIDPRQILASSFNSNQNSSSNYESSPVRAKRTSNIASSNSNYKYNNSIQQNNSNNFVNNNNNNQISNHYLNNMNSSPQKNYIKNH</sequence>
<feature type="compositionally biased region" description="Polar residues" evidence="8">
    <location>
        <begin position="688"/>
        <end position="702"/>
    </location>
</feature>
<evidence type="ECO:0000256" key="7">
    <source>
        <dbReference type="ARBA" id="ARBA00022807"/>
    </source>
</evidence>
<dbReference type="OrthoDB" id="292964at2759"/>
<dbReference type="PROSITE" id="PS50235">
    <property type="entry name" value="USP_3"/>
    <property type="match status" value="1"/>
</dbReference>
<evidence type="ECO:0000256" key="6">
    <source>
        <dbReference type="ARBA" id="ARBA00022801"/>
    </source>
</evidence>
<feature type="domain" description="USP" evidence="9">
    <location>
        <begin position="71"/>
        <end position="411"/>
    </location>
</feature>
<dbReference type="CDD" id="cd02674">
    <property type="entry name" value="Peptidase_C19R"/>
    <property type="match status" value="1"/>
</dbReference>
<feature type="region of interest" description="Disordered" evidence="8">
    <location>
        <begin position="1030"/>
        <end position="1104"/>
    </location>
</feature>
<dbReference type="PROSITE" id="PS00972">
    <property type="entry name" value="USP_1"/>
    <property type="match status" value="1"/>
</dbReference>
<keyword evidence="5" id="KW-0833">Ubl conjugation pathway</keyword>
<feature type="compositionally biased region" description="Polar residues" evidence="8">
    <location>
        <begin position="510"/>
        <end position="526"/>
    </location>
</feature>
<dbReference type="InParanoid" id="Q23JM8"/>
<keyword evidence="4" id="KW-0645">Protease</keyword>
<feature type="compositionally biased region" description="Basic residues" evidence="8">
    <location>
        <begin position="637"/>
        <end position="646"/>
    </location>
</feature>